<keyword evidence="6 8" id="KW-0472">Membrane</keyword>
<sequence>MQKNAAGSRSIQSLRPPGSFPEFRSIHSGHRLTTRKKLTTVMKITAILLLAGSLHLAAATHSQTVTLTAHELPLTKVFGIIKKQTGYSVFGKASLLNNCLPVSIKASNMPLLEFLDSVMRKQPIGYRILDKTIFLLNREEKENEKQRRSQLSFPDETEAPLPVPVSGITLTEDGKPLEGVSIRIKGANSGVNSDVQGKFSINAEPDQVLVFTHVNMTMREIKVKDFPSNGKVILKQKDATMNDVVVTGYANIRRESFTGTYTQITKADLQKVTANNLISALQVFDPSFRIAQNISVGSNPNVLPEFYVRGQSGFPGMKELDKIQSGSDVSQFSLKNNPNTPIFILDGFEVSIEKVFDMNINRIANITILKDAAATAMYGSRASNGVVVIETIAPKPGEFRVNYTGNYFITAPDLSSYNMMDAREKLDAEWAAQSYLPFLEKDNPYYQGTLRENLWYMQQKENAIAKGVNTYWLSQPLSTMFNHSHYVFVEGGSQAVRVGLELRYENQNGVMKKSGRNRMGAGLTLQYQTTGIQIRNQLTFDQVDMKDSPYGNFSDYSRQQPYFALYDEKTGSLLRTLPDYDGRGPQINPLFESTVGNFSRSKYHEWTDNLTANLYLNKFFFIRGQLAVDLKETSSDKFISPTSTRYDNITAFEKGELRQTSNYMLDWNANLFGSYNRTIDAHNINLSAGFNAKSTNEDFSTALYRGFPGPSYSSPSHAHEITSKPLLSDNKKRLFGSFATVNYSLNNIYLFDGSFRLDGSSEFGTDKKWAPFWSAGTGINLHNTSIFRNNPNLTELRVTANIGQTGKSNFSPFMARNTYTMMLDDWYPTGLGASLNYMGNNKLTWEKQISWNIGTRVFWQKKYMLELNYYHKRTYDLITDVSLPSSSGFNVYRDNIGQVLNKGFEVKTSLNLVNKKNTNIIFIANLAHNRNSIVKIAESLKSYNNRIDEYYGQYNSSTFPQSILTLNDNNAKFARPIMKFEEGNSLTTIYGMQSLGINPANGRELYLKRDGTVTYDWNAADQQPIGNSEPWAQGSFGLNARYKQFSLYTSFFYEWGGEQYNQTMVNNVENANLLYYNADGRVLTQRWQKPGDIAPLKAIQDRYFITRPTSRFIQQNNYISFNSLSIGYDFLPAQLKKVGMSSLRASILMSDVALFSTIKREMGLDYPYARTFTFTINASF</sequence>
<dbReference type="InterPro" id="IPR012910">
    <property type="entry name" value="Plug_dom"/>
</dbReference>
<feature type="domain" description="TonB-dependent receptor plug" evidence="10">
    <location>
        <begin position="256"/>
        <end position="386"/>
    </location>
</feature>
<evidence type="ECO:0000256" key="4">
    <source>
        <dbReference type="ARBA" id="ARBA00022692"/>
    </source>
</evidence>
<evidence type="ECO:0000256" key="2">
    <source>
        <dbReference type="ARBA" id="ARBA00022448"/>
    </source>
</evidence>
<dbReference type="NCBIfam" id="TIGR04057">
    <property type="entry name" value="SusC_RagA_signa"/>
    <property type="match status" value="1"/>
</dbReference>
<evidence type="ECO:0000313" key="12">
    <source>
        <dbReference type="Proteomes" id="UP000293874"/>
    </source>
</evidence>
<organism evidence="11 12">
    <name type="scientific">Pseudobacter ginsenosidimutans</name>
    <dbReference type="NCBI Taxonomy" id="661488"/>
    <lineage>
        <taxon>Bacteria</taxon>
        <taxon>Pseudomonadati</taxon>
        <taxon>Bacteroidota</taxon>
        <taxon>Chitinophagia</taxon>
        <taxon>Chitinophagales</taxon>
        <taxon>Chitinophagaceae</taxon>
        <taxon>Pseudobacter</taxon>
    </lineage>
</organism>
<dbReference type="InterPro" id="IPR037066">
    <property type="entry name" value="Plug_dom_sf"/>
</dbReference>
<dbReference type="GO" id="GO:0009279">
    <property type="term" value="C:cell outer membrane"/>
    <property type="evidence" value="ECO:0007669"/>
    <property type="project" value="UniProtKB-SubCell"/>
</dbReference>
<keyword evidence="3 8" id="KW-1134">Transmembrane beta strand</keyword>
<dbReference type="InterPro" id="IPR023996">
    <property type="entry name" value="TonB-dep_OMP_SusC/RagA"/>
</dbReference>
<evidence type="ECO:0000313" key="11">
    <source>
        <dbReference type="EMBL" id="RZS75068.1"/>
    </source>
</evidence>
<dbReference type="PANTHER" id="PTHR30069">
    <property type="entry name" value="TONB-DEPENDENT OUTER MEMBRANE RECEPTOR"/>
    <property type="match status" value="1"/>
</dbReference>
<keyword evidence="4 8" id="KW-0812">Transmembrane</keyword>
<comment type="caution">
    <text evidence="11">The sequence shown here is derived from an EMBL/GenBank/DDBJ whole genome shotgun (WGS) entry which is preliminary data.</text>
</comment>
<reference evidence="11 12" key="1">
    <citation type="submission" date="2019-02" db="EMBL/GenBank/DDBJ databases">
        <title>Genomic Encyclopedia of Type Strains, Phase IV (KMG-IV): sequencing the most valuable type-strain genomes for metagenomic binning, comparative biology and taxonomic classification.</title>
        <authorList>
            <person name="Goeker M."/>
        </authorList>
    </citation>
    <scope>NUCLEOTIDE SEQUENCE [LARGE SCALE GENOMIC DNA]</scope>
    <source>
        <strain evidence="11 12">DSM 18116</strain>
    </source>
</reference>
<evidence type="ECO:0000256" key="9">
    <source>
        <dbReference type="SAM" id="MobiDB-lite"/>
    </source>
</evidence>
<keyword evidence="7 8" id="KW-0998">Cell outer membrane</keyword>
<evidence type="ECO:0000256" key="1">
    <source>
        <dbReference type="ARBA" id="ARBA00004571"/>
    </source>
</evidence>
<evidence type="ECO:0000256" key="6">
    <source>
        <dbReference type="ARBA" id="ARBA00023136"/>
    </source>
</evidence>
<dbReference type="NCBIfam" id="TIGR04056">
    <property type="entry name" value="OMP_RagA_SusC"/>
    <property type="match status" value="1"/>
</dbReference>
<evidence type="ECO:0000256" key="5">
    <source>
        <dbReference type="ARBA" id="ARBA00022729"/>
    </source>
</evidence>
<evidence type="ECO:0000256" key="7">
    <source>
        <dbReference type="ARBA" id="ARBA00023237"/>
    </source>
</evidence>
<dbReference type="InterPro" id="IPR023997">
    <property type="entry name" value="TonB-dep_OMP_SusC/RagA_CS"/>
</dbReference>
<feature type="region of interest" description="Disordered" evidence="9">
    <location>
        <begin position="1"/>
        <end position="20"/>
    </location>
</feature>
<dbReference type="Proteomes" id="UP000293874">
    <property type="component" value="Unassembled WGS sequence"/>
</dbReference>
<dbReference type="EMBL" id="SGXA01000001">
    <property type="protein sequence ID" value="RZS75068.1"/>
    <property type="molecule type" value="Genomic_DNA"/>
</dbReference>
<dbReference type="GO" id="GO:0015344">
    <property type="term" value="F:siderophore uptake transmembrane transporter activity"/>
    <property type="evidence" value="ECO:0007669"/>
    <property type="project" value="TreeGrafter"/>
</dbReference>
<comment type="similarity">
    <text evidence="8">Belongs to the TonB-dependent receptor family.</text>
</comment>
<dbReference type="GO" id="GO:0044718">
    <property type="term" value="P:siderophore transmembrane transport"/>
    <property type="evidence" value="ECO:0007669"/>
    <property type="project" value="TreeGrafter"/>
</dbReference>
<evidence type="ECO:0000256" key="8">
    <source>
        <dbReference type="PROSITE-ProRule" id="PRU01360"/>
    </source>
</evidence>
<name>A0A4Q7N3G1_9BACT</name>
<dbReference type="SUPFAM" id="SSF56935">
    <property type="entry name" value="Porins"/>
    <property type="match status" value="1"/>
</dbReference>
<dbReference type="Gene3D" id="2.170.130.10">
    <property type="entry name" value="TonB-dependent receptor, plug domain"/>
    <property type="match status" value="1"/>
</dbReference>
<keyword evidence="2 8" id="KW-0813">Transport</keyword>
<dbReference type="Gene3D" id="2.40.170.20">
    <property type="entry name" value="TonB-dependent receptor, beta-barrel domain"/>
    <property type="match status" value="1"/>
</dbReference>
<keyword evidence="5" id="KW-0732">Signal</keyword>
<evidence type="ECO:0000259" key="10">
    <source>
        <dbReference type="Pfam" id="PF07715"/>
    </source>
</evidence>
<gene>
    <name evidence="11" type="ORF">EV199_0927</name>
</gene>
<comment type="subcellular location">
    <subcellularLocation>
        <location evidence="1 8">Cell outer membrane</location>
        <topology evidence="1 8">Multi-pass membrane protein</topology>
    </subcellularLocation>
</comment>
<proteinExistence type="inferred from homology"/>
<dbReference type="InterPro" id="IPR039426">
    <property type="entry name" value="TonB-dep_rcpt-like"/>
</dbReference>
<evidence type="ECO:0000256" key="3">
    <source>
        <dbReference type="ARBA" id="ARBA00022452"/>
    </source>
</evidence>
<keyword evidence="12" id="KW-1185">Reference proteome</keyword>
<accession>A0A4Q7N3G1</accession>
<dbReference type="InterPro" id="IPR036942">
    <property type="entry name" value="Beta-barrel_TonB_sf"/>
</dbReference>
<dbReference type="PROSITE" id="PS52016">
    <property type="entry name" value="TONB_DEPENDENT_REC_3"/>
    <property type="match status" value="1"/>
</dbReference>
<dbReference type="Pfam" id="PF07715">
    <property type="entry name" value="Plug"/>
    <property type="match status" value="1"/>
</dbReference>
<dbReference type="PANTHER" id="PTHR30069:SF29">
    <property type="entry name" value="HEMOGLOBIN AND HEMOGLOBIN-HAPTOGLOBIN-BINDING PROTEIN 1-RELATED"/>
    <property type="match status" value="1"/>
</dbReference>
<protein>
    <submittedName>
        <fullName evidence="11">TonB-linked SusC/RagA family outer membrane protein</fullName>
    </submittedName>
</protein>
<dbReference type="SUPFAM" id="SSF49464">
    <property type="entry name" value="Carboxypeptidase regulatory domain-like"/>
    <property type="match status" value="1"/>
</dbReference>
<dbReference type="Pfam" id="PF13715">
    <property type="entry name" value="CarbopepD_reg_2"/>
    <property type="match status" value="1"/>
</dbReference>
<feature type="compositionally biased region" description="Polar residues" evidence="9">
    <location>
        <begin position="1"/>
        <end position="13"/>
    </location>
</feature>
<dbReference type="InterPro" id="IPR008969">
    <property type="entry name" value="CarboxyPept-like_regulatory"/>
</dbReference>
<dbReference type="AlphaFoldDB" id="A0A4Q7N3G1"/>